<dbReference type="Proteomes" id="UP001221757">
    <property type="component" value="Unassembled WGS sequence"/>
</dbReference>
<evidence type="ECO:0000256" key="1">
    <source>
        <dbReference type="SAM" id="MobiDB-lite"/>
    </source>
</evidence>
<evidence type="ECO:0000313" key="2">
    <source>
        <dbReference type="EMBL" id="KAJ7653768.1"/>
    </source>
</evidence>
<proteinExistence type="predicted"/>
<feature type="compositionally biased region" description="Basic residues" evidence="1">
    <location>
        <begin position="16"/>
        <end position="25"/>
    </location>
</feature>
<dbReference type="AlphaFoldDB" id="A0AAD7G2Y3"/>
<feature type="region of interest" description="Disordered" evidence="1">
    <location>
        <begin position="1"/>
        <end position="34"/>
    </location>
</feature>
<name>A0AAD7G2Y3_MYCRO</name>
<comment type="caution">
    <text evidence="2">The sequence shown here is derived from an EMBL/GenBank/DDBJ whole genome shotgun (WGS) entry which is preliminary data.</text>
</comment>
<organism evidence="2 3">
    <name type="scientific">Mycena rosella</name>
    <name type="common">Pink bonnet</name>
    <name type="synonym">Agaricus rosellus</name>
    <dbReference type="NCBI Taxonomy" id="1033263"/>
    <lineage>
        <taxon>Eukaryota</taxon>
        <taxon>Fungi</taxon>
        <taxon>Dikarya</taxon>
        <taxon>Basidiomycota</taxon>
        <taxon>Agaricomycotina</taxon>
        <taxon>Agaricomycetes</taxon>
        <taxon>Agaricomycetidae</taxon>
        <taxon>Agaricales</taxon>
        <taxon>Marasmiineae</taxon>
        <taxon>Mycenaceae</taxon>
        <taxon>Mycena</taxon>
    </lineage>
</organism>
<protein>
    <submittedName>
        <fullName evidence="2">Uncharacterized protein</fullName>
    </submittedName>
</protein>
<accession>A0AAD7G2Y3</accession>
<evidence type="ECO:0000313" key="3">
    <source>
        <dbReference type="Proteomes" id="UP001221757"/>
    </source>
</evidence>
<gene>
    <name evidence="2" type="ORF">B0H17DRAFT_1267817</name>
</gene>
<reference evidence="2" key="1">
    <citation type="submission" date="2023-03" db="EMBL/GenBank/DDBJ databases">
        <title>Massive genome expansion in bonnet fungi (Mycena s.s.) driven by repeated elements and novel gene families across ecological guilds.</title>
        <authorList>
            <consortium name="Lawrence Berkeley National Laboratory"/>
            <person name="Harder C.B."/>
            <person name="Miyauchi S."/>
            <person name="Viragh M."/>
            <person name="Kuo A."/>
            <person name="Thoen E."/>
            <person name="Andreopoulos B."/>
            <person name="Lu D."/>
            <person name="Skrede I."/>
            <person name="Drula E."/>
            <person name="Henrissat B."/>
            <person name="Morin E."/>
            <person name="Kohler A."/>
            <person name="Barry K."/>
            <person name="LaButti K."/>
            <person name="Morin E."/>
            <person name="Salamov A."/>
            <person name="Lipzen A."/>
            <person name="Mereny Z."/>
            <person name="Hegedus B."/>
            <person name="Baldrian P."/>
            <person name="Stursova M."/>
            <person name="Weitz H."/>
            <person name="Taylor A."/>
            <person name="Grigoriev I.V."/>
            <person name="Nagy L.G."/>
            <person name="Martin F."/>
            <person name="Kauserud H."/>
        </authorList>
    </citation>
    <scope>NUCLEOTIDE SEQUENCE</scope>
    <source>
        <strain evidence="2">CBHHK067</strain>
    </source>
</reference>
<sequence>MPDGYDTDNRGESAARRKKKGKRARRDNYEPAGSRTRAFRMHRAYIISTCEADARPSPPARIPLPLPFRVVLLGSSIIRQAQATRLPGREGASEAAGGERPATGLNIIIILGLDNDRFNGTKTRGSVFEGGARAVEAAPRKEEAFQSSRQPRFFRTKYQLLGAQIYVGVSVAVLDESRLGEGCSGRSGLSARGRSISEGGLWRPVGEASRGKRFKGVFRISCQLSHTARDNLRFSSRVRRGAYNSGSANTRLQPFCSSKAKLSFGSFCVSIRHVGIANANFRSKMKKKKKIRVTVAVLHESRFKIWSGVLGSRDARDAFGGVIVAGLDELRLEEGFGTLGTFGRALDAVG</sequence>
<keyword evidence="3" id="KW-1185">Reference proteome</keyword>
<dbReference type="EMBL" id="JARKIE010000331">
    <property type="protein sequence ID" value="KAJ7653768.1"/>
    <property type="molecule type" value="Genomic_DNA"/>
</dbReference>